<evidence type="ECO:0000313" key="1">
    <source>
        <dbReference type="EMBL" id="RQD80025.1"/>
    </source>
</evidence>
<dbReference type="EMBL" id="QZAB01000581">
    <property type="protein sequence ID" value="RQD80025.1"/>
    <property type="molecule type" value="Genomic_DNA"/>
</dbReference>
<evidence type="ECO:0000313" key="2">
    <source>
        <dbReference type="Proteomes" id="UP000284763"/>
    </source>
</evidence>
<protein>
    <submittedName>
        <fullName evidence="1">Uncharacterized protein</fullName>
    </submittedName>
</protein>
<name>A0A3R7WA60_9EURY</name>
<comment type="caution">
    <text evidence="1">The sequence shown here is derived from an EMBL/GenBank/DDBJ whole genome shotgun (WGS) entry which is preliminary data.</text>
</comment>
<dbReference type="Proteomes" id="UP000284763">
    <property type="component" value="Unassembled WGS sequence"/>
</dbReference>
<dbReference type="RefSeq" id="WP_259135101.1">
    <property type="nucleotide sequence ID" value="NZ_JANUCS010000010.1"/>
</dbReference>
<reference evidence="1 2" key="1">
    <citation type="submission" date="2018-08" db="EMBL/GenBank/DDBJ databases">
        <title>The metabolism and importance of syntrophic acetate oxidation coupled to methane or sulfide production in haloalkaline environments.</title>
        <authorList>
            <person name="Timmers P.H.A."/>
            <person name="Vavourakis C.D."/>
            <person name="Sorokin D.Y."/>
            <person name="Sinninghe Damste J.S."/>
            <person name="Muyzer G."/>
            <person name="Stams A.J.M."/>
            <person name="Plugge C.M."/>
        </authorList>
    </citation>
    <scope>NUCLEOTIDE SEQUENCE [LARGE SCALE GENOMIC DNA]</scope>
    <source>
        <strain evidence="1">MSAO_Arc3</strain>
    </source>
</reference>
<sequence>MGDENKPPVFCENYCIICKGARSGNSIAKKLQEIELSILGEEGCPFGKARTKYYGVTPDQPVPPQNDN</sequence>
<dbReference type="AlphaFoldDB" id="A0A3R7WA60"/>
<accession>A0A3R7WA60</accession>
<gene>
    <name evidence="1" type="ORF">D5R95_09085</name>
</gene>
<proteinExistence type="predicted"/>
<organism evidence="1 2">
    <name type="scientific">Methanosalsum natronophilum</name>
    <dbReference type="NCBI Taxonomy" id="768733"/>
    <lineage>
        <taxon>Archaea</taxon>
        <taxon>Methanobacteriati</taxon>
        <taxon>Methanobacteriota</taxon>
        <taxon>Stenosarchaea group</taxon>
        <taxon>Methanomicrobia</taxon>
        <taxon>Methanosarcinales</taxon>
        <taxon>Methanosarcinaceae</taxon>
        <taxon>Methanosalsum</taxon>
    </lineage>
</organism>